<dbReference type="InterPro" id="IPR050312">
    <property type="entry name" value="IolE/XylAMocC-like"/>
</dbReference>
<protein>
    <submittedName>
        <fullName evidence="4">Sugar phosphate isomerase/epimerase</fullName>
    </submittedName>
</protein>
<organism evidence="4 5">
    <name type="scientific">Cellulosimicrobium aquatile</name>
    <dbReference type="NCBI Taxonomy" id="1612203"/>
    <lineage>
        <taxon>Bacteria</taxon>
        <taxon>Bacillati</taxon>
        <taxon>Actinomycetota</taxon>
        <taxon>Actinomycetes</taxon>
        <taxon>Micrococcales</taxon>
        <taxon>Promicromonosporaceae</taxon>
        <taxon>Cellulosimicrobium</taxon>
    </lineage>
</organism>
<sequence length="557" mass="58992">MQIPSPSPRARRLGAALATGALVATALATAPAVAAPVGPAPSAGPSTTAAVTCDADDGLPDSKISIQLYTHVGELGGSGTPSPETLDRVLGEVAAAGFTNVEPYNQPYAMPVDDYRAILDRHGLQVSSSHGSTDRATWPATVAYAVALGQDYIGTGGMAGGYGTYDEAVATAAYVNELGKYAHENGANKIVLHNHQSEFTTRYTHPGTGETVSAWEVIEENTDPRYVTFELDVGWAADAGLDVPAWIEEHGDRIELLHIKDAVNVDAPGDMRQVALGRGELDLPAIIAAAEPYVEYFTYEWDWAPSFETSAESYQYLRCFRSDDGGGEEDEDSLALGRPVTASSIDEAGHEPEKAVDGNAGTRWSSAWSEPEWIAVDLGASYDLSRVVVDWETAYGSGYEVQTSPDGETWTTVRTVTDGDGGFDDLEITGTGRHVRLYLTERATQWGFSLYELEVYGAPAGQLDLDVEVQARCLAGQAYVAVRAANGEDQPVDVTLATPYGTREVADVAPGANAYQSFAVRSTSVENGSVTVTGTATVDGEDVTSTVEVDHDAVACA</sequence>
<reference evidence="5" key="1">
    <citation type="submission" date="2017-01" db="EMBL/GenBank/DDBJ databases">
        <authorList>
            <person name="Varghese N."/>
            <person name="Submissions S."/>
        </authorList>
    </citation>
    <scope>NUCLEOTIDE SEQUENCE [LARGE SCALE GENOMIC DNA]</scope>
    <source>
        <strain evidence="5">3bp</strain>
    </source>
</reference>
<accession>A0A1N6V298</accession>
<feature type="chain" id="PRO_5012455819" evidence="2">
    <location>
        <begin position="35"/>
        <end position="557"/>
    </location>
</feature>
<keyword evidence="4" id="KW-0413">Isomerase</keyword>
<dbReference type="EMBL" id="FTMI01000007">
    <property type="protein sequence ID" value="SIQ71940.1"/>
    <property type="molecule type" value="Genomic_DNA"/>
</dbReference>
<proteinExistence type="predicted"/>
<dbReference type="Gene3D" id="2.60.120.260">
    <property type="entry name" value="Galactose-binding domain-like"/>
    <property type="match status" value="1"/>
</dbReference>
<keyword evidence="5" id="KW-1185">Reference proteome</keyword>
<dbReference type="AlphaFoldDB" id="A0A1N6V298"/>
<evidence type="ECO:0000256" key="2">
    <source>
        <dbReference type="SAM" id="SignalP"/>
    </source>
</evidence>
<dbReference type="Gene3D" id="3.20.20.150">
    <property type="entry name" value="Divalent-metal-dependent TIM barrel enzymes"/>
    <property type="match status" value="1"/>
</dbReference>
<feature type="signal peptide" evidence="2">
    <location>
        <begin position="1"/>
        <end position="34"/>
    </location>
</feature>
<gene>
    <name evidence="4" type="ORF">SAMN05518682_3388</name>
</gene>
<dbReference type="PROSITE" id="PS50022">
    <property type="entry name" value="FA58C_3"/>
    <property type="match status" value="1"/>
</dbReference>
<evidence type="ECO:0000256" key="1">
    <source>
        <dbReference type="ARBA" id="ARBA00023277"/>
    </source>
</evidence>
<evidence type="ECO:0000313" key="4">
    <source>
        <dbReference type="EMBL" id="SIQ71940.1"/>
    </source>
</evidence>
<keyword evidence="1" id="KW-0119">Carbohydrate metabolism</keyword>
<evidence type="ECO:0000259" key="3">
    <source>
        <dbReference type="PROSITE" id="PS50022"/>
    </source>
</evidence>
<dbReference type="InterPro" id="IPR008979">
    <property type="entry name" value="Galactose-bd-like_sf"/>
</dbReference>
<dbReference type="InterPro" id="IPR000421">
    <property type="entry name" value="FA58C"/>
</dbReference>
<dbReference type="GO" id="GO:0016853">
    <property type="term" value="F:isomerase activity"/>
    <property type="evidence" value="ECO:0007669"/>
    <property type="project" value="UniProtKB-KW"/>
</dbReference>
<dbReference type="SUPFAM" id="SSF51658">
    <property type="entry name" value="Xylose isomerase-like"/>
    <property type="match status" value="1"/>
</dbReference>
<dbReference type="InterPro" id="IPR013022">
    <property type="entry name" value="Xyl_isomerase-like_TIM-brl"/>
</dbReference>
<dbReference type="InterPro" id="IPR036237">
    <property type="entry name" value="Xyl_isomerase-like_sf"/>
</dbReference>
<feature type="domain" description="F5/8 type C" evidence="3">
    <location>
        <begin position="319"/>
        <end position="458"/>
    </location>
</feature>
<dbReference type="PANTHER" id="PTHR12110">
    <property type="entry name" value="HYDROXYPYRUVATE ISOMERASE"/>
    <property type="match status" value="1"/>
</dbReference>
<dbReference type="PANTHER" id="PTHR12110:SF41">
    <property type="entry name" value="INOSOSE DEHYDRATASE"/>
    <property type="match status" value="1"/>
</dbReference>
<dbReference type="Pfam" id="PF00754">
    <property type="entry name" value="F5_F8_type_C"/>
    <property type="match status" value="1"/>
</dbReference>
<dbReference type="Proteomes" id="UP000186235">
    <property type="component" value="Unassembled WGS sequence"/>
</dbReference>
<dbReference type="SUPFAM" id="SSF49785">
    <property type="entry name" value="Galactose-binding domain-like"/>
    <property type="match status" value="1"/>
</dbReference>
<dbReference type="RefSeq" id="WP_076406169.1">
    <property type="nucleotide sequence ID" value="NZ_FTMI01000007.1"/>
</dbReference>
<dbReference type="Pfam" id="PF01261">
    <property type="entry name" value="AP_endonuc_2"/>
    <property type="match status" value="1"/>
</dbReference>
<evidence type="ECO:0000313" key="5">
    <source>
        <dbReference type="Proteomes" id="UP000186235"/>
    </source>
</evidence>
<name>A0A1N6V298_9MICO</name>
<keyword evidence="2" id="KW-0732">Signal</keyword>